<name>A0A841KZL2_9FIRM</name>
<dbReference type="GO" id="GO:0003677">
    <property type="term" value="F:DNA binding"/>
    <property type="evidence" value="ECO:0007669"/>
    <property type="project" value="UniProtKB-KW"/>
</dbReference>
<gene>
    <name evidence="7" type="ORF">HNQ80_005235</name>
</gene>
<keyword evidence="3" id="KW-0238">DNA-binding</keyword>
<sequence length="363" mass="42612">MTQLNNKTVLRKITQVFYGSYFNKIVDKYDGDYKTQHFYTRSHAIAMIYQQFSGTDSLRLLSCKAIHSSKIKQLMGAPSFSQLSRKNANRSSKIFEEMYYHLVDVAKAKLGLKIWNQQFNNIKIIDGTIVQIAASLAPKLEYKNGKAGIKVTTLYDFNRSIPAKINITPAKTNDRKCLEELFDDPQALYLFDKGYFKYKLYDKLTREGRRFITRQINNAHTKIVEEYETCSETLKDRKIWLGKSDKRAENQYREIIFYDEKNEEFKILTNDFVTPAEQVVELYKLRWSIEIFFKWIKQNLKIKKWLGYNENAIKIQIYSALIAYILLRLLHLELSPKISITLLRGLLQMNLLEHEDTITILSG</sequence>
<dbReference type="InterPro" id="IPR025399">
    <property type="entry name" value="DUF4372"/>
</dbReference>
<dbReference type="AlphaFoldDB" id="A0A841KZL2"/>
<accession>A0A841KZL2</accession>
<keyword evidence="8" id="KW-1185">Reference proteome</keyword>
<dbReference type="SUPFAM" id="SSF53098">
    <property type="entry name" value="Ribonuclease H-like"/>
    <property type="match status" value="1"/>
</dbReference>
<feature type="domain" description="Transposase IS4-like" evidence="5">
    <location>
        <begin position="121"/>
        <end position="326"/>
    </location>
</feature>
<evidence type="ECO:0000256" key="3">
    <source>
        <dbReference type="ARBA" id="ARBA00023125"/>
    </source>
</evidence>
<dbReference type="InterPro" id="IPR047952">
    <property type="entry name" value="Transpos_IS4"/>
</dbReference>
<comment type="caution">
    <text evidence="7">The sequence shown here is derived from an EMBL/GenBank/DDBJ whole genome shotgun (WGS) entry which is preliminary data.</text>
</comment>
<evidence type="ECO:0000259" key="6">
    <source>
        <dbReference type="Pfam" id="PF14294"/>
    </source>
</evidence>
<dbReference type="Proteomes" id="UP000579281">
    <property type="component" value="Unassembled WGS sequence"/>
</dbReference>
<evidence type="ECO:0008006" key="9">
    <source>
        <dbReference type="Google" id="ProtNLM"/>
    </source>
</evidence>
<evidence type="ECO:0000256" key="1">
    <source>
        <dbReference type="ARBA" id="ARBA00010075"/>
    </source>
</evidence>
<dbReference type="EMBL" id="JACHEN010000075">
    <property type="protein sequence ID" value="MBB6219054.1"/>
    <property type="molecule type" value="Genomic_DNA"/>
</dbReference>
<protein>
    <recommendedName>
        <fullName evidence="9">IS4 family transposase</fullName>
    </recommendedName>
</protein>
<organism evidence="7 8">
    <name type="scientific">Anaerosolibacter carboniphilus</name>
    <dbReference type="NCBI Taxonomy" id="1417629"/>
    <lineage>
        <taxon>Bacteria</taxon>
        <taxon>Bacillati</taxon>
        <taxon>Bacillota</taxon>
        <taxon>Clostridia</taxon>
        <taxon>Peptostreptococcales</taxon>
        <taxon>Thermotaleaceae</taxon>
        <taxon>Anaerosolibacter</taxon>
    </lineage>
</organism>
<dbReference type="PANTHER" id="PTHR33258">
    <property type="entry name" value="TRANSPOSASE INSL FOR INSERTION SEQUENCE ELEMENT IS186A-RELATED"/>
    <property type="match status" value="1"/>
</dbReference>
<keyword evidence="4" id="KW-0233">DNA recombination</keyword>
<dbReference type="InterPro" id="IPR012337">
    <property type="entry name" value="RNaseH-like_sf"/>
</dbReference>
<feature type="domain" description="DUF4372" evidence="6">
    <location>
        <begin position="6"/>
        <end position="63"/>
    </location>
</feature>
<proteinExistence type="inferred from homology"/>
<dbReference type="RefSeq" id="WP_184314087.1">
    <property type="nucleotide sequence ID" value="NZ_JACHEN010000075.1"/>
</dbReference>
<dbReference type="InterPro" id="IPR002559">
    <property type="entry name" value="Transposase_11"/>
</dbReference>
<evidence type="ECO:0000256" key="4">
    <source>
        <dbReference type="ARBA" id="ARBA00023172"/>
    </source>
</evidence>
<dbReference type="Pfam" id="PF01609">
    <property type="entry name" value="DDE_Tnp_1"/>
    <property type="match status" value="1"/>
</dbReference>
<evidence type="ECO:0000256" key="2">
    <source>
        <dbReference type="ARBA" id="ARBA00022578"/>
    </source>
</evidence>
<evidence type="ECO:0000313" key="7">
    <source>
        <dbReference type="EMBL" id="MBB6219054.1"/>
    </source>
</evidence>
<dbReference type="GO" id="GO:0006313">
    <property type="term" value="P:DNA transposition"/>
    <property type="evidence" value="ECO:0007669"/>
    <property type="project" value="InterPro"/>
</dbReference>
<dbReference type="PANTHER" id="PTHR33258:SF1">
    <property type="entry name" value="TRANSPOSASE INSL FOR INSERTION SEQUENCE ELEMENT IS186A-RELATED"/>
    <property type="match status" value="1"/>
</dbReference>
<dbReference type="Pfam" id="PF14294">
    <property type="entry name" value="DUF4372"/>
    <property type="match status" value="1"/>
</dbReference>
<dbReference type="GO" id="GO:0004803">
    <property type="term" value="F:transposase activity"/>
    <property type="evidence" value="ECO:0007669"/>
    <property type="project" value="InterPro"/>
</dbReference>
<dbReference type="Gene3D" id="3.90.350.10">
    <property type="entry name" value="Transposase Inhibitor Protein From Tn5, Chain A, domain 1"/>
    <property type="match status" value="1"/>
</dbReference>
<keyword evidence="2" id="KW-0815">Transposition</keyword>
<evidence type="ECO:0000313" key="8">
    <source>
        <dbReference type="Proteomes" id="UP000579281"/>
    </source>
</evidence>
<comment type="similarity">
    <text evidence="1">Belongs to the transposase 11 family.</text>
</comment>
<evidence type="ECO:0000259" key="5">
    <source>
        <dbReference type="Pfam" id="PF01609"/>
    </source>
</evidence>
<reference evidence="7 8" key="1">
    <citation type="submission" date="2020-08" db="EMBL/GenBank/DDBJ databases">
        <title>Genomic Encyclopedia of Type Strains, Phase IV (KMG-IV): sequencing the most valuable type-strain genomes for metagenomic binning, comparative biology and taxonomic classification.</title>
        <authorList>
            <person name="Goeker M."/>
        </authorList>
    </citation>
    <scope>NUCLEOTIDE SEQUENCE [LARGE SCALE GENOMIC DNA]</scope>
    <source>
        <strain evidence="7 8">DSM 103526</strain>
    </source>
</reference>
<dbReference type="NCBIfam" id="NF033592">
    <property type="entry name" value="transpos_IS4_1"/>
    <property type="match status" value="1"/>
</dbReference>